<dbReference type="AlphaFoldDB" id="A0A8H7AGW6"/>
<feature type="region of interest" description="Disordered" evidence="1">
    <location>
        <begin position="229"/>
        <end position="248"/>
    </location>
</feature>
<comment type="caution">
    <text evidence="3">The sequence shown here is derived from an EMBL/GenBank/DDBJ whole genome shotgun (WGS) entry which is preliminary data.</text>
</comment>
<feature type="compositionally biased region" description="Basic and acidic residues" evidence="1">
    <location>
        <begin position="354"/>
        <end position="364"/>
    </location>
</feature>
<feature type="region of interest" description="Disordered" evidence="1">
    <location>
        <begin position="334"/>
        <end position="529"/>
    </location>
</feature>
<proteinExistence type="predicted"/>
<feature type="compositionally biased region" description="Polar residues" evidence="1">
    <location>
        <begin position="202"/>
        <end position="211"/>
    </location>
</feature>
<reference evidence="3" key="1">
    <citation type="submission" date="2020-02" db="EMBL/GenBank/DDBJ databases">
        <authorList>
            <person name="Palmer J.M."/>
        </authorList>
    </citation>
    <scope>NUCLEOTIDE SEQUENCE</scope>
    <source>
        <strain evidence="3">EPUS1.4</strain>
        <tissue evidence="3">Thallus</tissue>
    </source>
</reference>
<feature type="compositionally biased region" description="Basic and acidic residues" evidence="1">
    <location>
        <begin position="187"/>
        <end position="200"/>
    </location>
</feature>
<gene>
    <name evidence="3" type="ORF">GJ744_008670</name>
</gene>
<dbReference type="OrthoDB" id="10339049at2759"/>
<evidence type="ECO:0000313" key="3">
    <source>
        <dbReference type="EMBL" id="KAF7508793.1"/>
    </source>
</evidence>
<feature type="compositionally biased region" description="Basic and acidic residues" evidence="1">
    <location>
        <begin position="113"/>
        <end position="122"/>
    </location>
</feature>
<feature type="compositionally biased region" description="Polar residues" evidence="1">
    <location>
        <begin position="143"/>
        <end position="160"/>
    </location>
</feature>
<dbReference type="EMBL" id="JAACFV010000049">
    <property type="protein sequence ID" value="KAF7508793.1"/>
    <property type="molecule type" value="Genomic_DNA"/>
</dbReference>
<dbReference type="Proteomes" id="UP000606974">
    <property type="component" value="Unassembled WGS sequence"/>
</dbReference>
<keyword evidence="2" id="KW-1133">Transmembrane helix</keyword>
<feature type="compositionally biased region" description="Basic and acidic residues" evidence="1">
    <location>
        <begin position="459"/>
        <end position="477"/>
    </location>
</feature>
<evidence type="ECO:0000313" key="4">
    <source>
        <dbReference type="Proteomes" id="UP000606974"/>
    </source>
</evidence>
<evidence type="ECO:0000256" key="1">
    <source>
        <dbReference type="SAM" id="MobiDB-lite"/>
    </source>
</evidence>
<accession>A0A8H7AGW6</accession>
<keyword evidence="4" id="KW-1185">Reference proteome</keyword>
<keyword evidence="2" id="KW-0812">Transmembrane</keyword>
<feature type="compositionally biased region" description="Polar residues" evidence="1">
    <location>
        <begin position="233"/>
        <end position="248"/>
    </location>
</feature>
<protein>
    <submittedName>
        <fullName evidence="3">Uncharacterized protein</fullName>
    </submittedName>
</protein>
<feature type="compositionally biased region" description="Low complexity" evidence="1">
    <location>
        <begin position="339"/>
        <end position="353"/>
    </location>
</feature>
<evidence type="ECO:0000256" key="2">
    <source>
        <dbReference type="SAM" id="Phobius"/>
    </source>
</evidence>
<name>A0A8H7AGW6_9EURO</name>
<sequence>MPSVFPLYQRHSEASTNLQTRSASLRLAKPQIALVAVFSALILGVMIFCLYRFCPGLAWRRRRKSETNPPSTNVRQTFLDVDDGKVLTEKCVASPETKQTFLHVDDDRSLSEKKGLRIDMHPAIRSLNGQSKRKHSSERNESLDSTSSVAPLISRSNTIPISPERTYSPRIYSPKTPPPVPGAGTEPVRRTLQESSRHDISPLQSSSTLPPRSQLPMSFLIEIDAKREDQAGGRSQTVSPLQNPTTPISERLLSDSQLSSRNVSPISAPSTTPVITYPSATPVYLPRPFSKYNPYRSALEPASSKNWPLENMAIPEHSAVNDMSPVRKHLIQSTLKAQGTTSPTGSTTNPSTTEPEKENAKPEKPAAASITHPELDTLFLEDFHRRRQQQKKAKEEQQKQKRKAEREKARAQEAAAATAAVNNALRPAKRLPAGGPKEKGINIPPPNRVLFPPSSNPGSEKKKAEGGRKSPEKDKEKRLKKQERQGQGLPPRLPSKSRKPSQSPGAYEQARRISGLHELVGSSSMANRG</sequence>
<organism evidence="3 4">
    <name type="scientific">Endocarpon pusillum</name>
    <dbReference type="NCBI Taxonomy" id="364733"/>
    <lineage>
        <taxon>Eukaryota</taxon>
        <taxon>Fungi</taxon>
        <taxon>Dikarya</taxon>
        <taxon>Ascomycota</taxon>
        <taxon>Pezizomycotina</taxon>
        <taxon>Eurotiomycetes</taxon>
        <taxon>Chaetothyriomycetidae</taxon>
        <taxon>Verrucariales</taxon>
        <taxon>Verrucariaceae</taxon>
        <taxon>Endocarpon</taxon>
    </lineage>
</organism>
<feature type="region of interest" description="Disordered" evidence="1">
    <location>
        <begin position="113"/>
        <end position="213"/>
    </location>
</feature>
<keyword evidence="2" id="KW-0472">Membrane</keyword>
<feature type="compositionally biased region" description="Basic and acidic residues" evidence="1">
    <location>
        <begin position="392"/>
        <end position="411"/>
    </location>
</feature>
<feature type="transmembrane region" description="Helical" evidence="2">
    <location>
        <begin position="32"/>
        <end position="54"/>
    </location>
</feature>